<reference evidence="2 3" key="1">
    <citation type="submission" date="2024-09" db="EMBL/GenBank/DDBJ databases">
        <title>Chromosome-scale assembly of Riccia fluitans.</title>
        <authorList>
            <person name="Paukszto L."/>
            <person name="Sawicki J."/>
            <person name="Karawczyk K."/>
            <person name="Piernik-Szablinska J."/>
            <person name="Szczecinska M."/>
            <person name="Mazdziarz M."/>
        </authorList>
    </citation>
    <scope>NUCLEOTIDE SEQUENCE [LARGE SCALE GENOMIC DNA]</scope>
    <source>
        <strain evidence="2">Rf_01</strain>
        <tissue evidence="2">Aerial parts of the thallus</tissue>
    </source>
</reference>
<keyword evidence="3" id="KW-1185">Reference proteome</keyword>
<dbReference type="EMBL" id="JBHFFA010000001">
    <property type="protein sequence ID" value="KAL2654150.1"/>
    <property type="molecule type" value="Genomic_DNA"/>
</dbReference>
<evidence type="ECO:0000256" key="1">
    <source>
        <dbReference type="SAM" id="MobiDB-lite"/>
    </source>
</evidence>
<comment type="caution">
    <text evidence="2">The sequence shown here is derived from an EMBL/GenBank/DDBJ whole genome shotgun (WGS) entry which is preliminary data.</text>
</comment>
<name>A0ABD1ZRS1_9MARC</name>
<sequence>MTDATADIGRKRLKDLAPVTKIQWVSNTHLKVEGLPILTVPVFQQLRMQTQKRKEARKESVAKKEPMKRRRGSIKQKQVSLTMGQVGNDIALDVFKKLANFIWERADIGVIALERRDANLQLHVQGVLSIKSTSSRALKSDIASAIEWDENNPTSWQICSIS</sequence>
<organism evidence="2 3">
    <name type="scientific">Riccia fluitans</name>
    <dbReference type="NCBI Taxonomy" id="41844"/>
    <lineage>
        <taxon>Eukaryota</taxon>
        <taxon>Viridiplantae</taxon>
        <taxon>Streptophyta</taxon>
        <taxon>Embryophyta</taxon>
        <taxon>Marchantiophyta</taxon>
        <taxon>Marchantiopsida</taxon>
        <taxon>Marchantiidae</taxon>
        <taxon>Marchantiales</taxon>
        <taxon>Ricciaceae</taxon>
        <taxon>Riccia</taxon>
    </lineage>
</organism>
<evidence type="ECO:0000313" key="3">
    <source>
        <dbReference type="Proteomes" id="UP001605036"/>
    </source>
</evidence>
<protein>
    <submittedName>
        <fullName evidence="2">Uncharacterized protein</fullName>
    </submittedName>
</protein>
<evidence type="ECO:0000313" key="2">
    <source>
        <dbReference type="EMBL" id="KAL2654150.1"/>
    </source>
</evidence>
<feature type="region of interest" description="Disordered" evidence="1">
    <location>
        <begin position="53"/>
        <end position="76"/>
    </location>
</feature>
<dbReference type="AlphaFoldDB" id="A0ABD1ZRS1"/>
<dbReference type="Proteomes" id="UP001605036">
    <property type="component" value="Unassembled WGS sequence"/>
</dbReference>
<gene>
    <name evidence="2" type="ORF">R1flu_022278</name>
</gene>
<accession>A0ABD1ZRS1</accession>
<proteinExistence type="predicted"/>
<feature type="compositionally biased region" description="Basic and acidic residues" evidence="1">
    <location>
        <begin position="53"/>
        <end position="65"/>
    </location>
</feature>